<sequence length="363" mass="42926">MRNIDLYKVLTKVIFALIIIGFPIMAFTFTLMSLDGIWSHEFPVKVGYLFVVGYIFLAVFYIIIQNHRENIKDRVSQLSTLQAENKEQRETLKDHSKSLWKELSKVNIHAHNESVMNVFERFLMTQENVIAVELYNYYLQDGTDYTAVKINHSLGRVMENKDHNTILQHYYHIPKYTYEKFKAAQYMFQNQYFLDVYNGKKPDLKDKKPLINFFQELRTELFEKDVEKEPYSKEDVAKFALLILAAGDIEDWFQKVDFNKELLFVNEEDQEKEKALFEKSKTGILRGILDKGSLYTFSYKKKEPISRKDNRIYITKKTSVRGRPSILVITVENRPGLNDKQIMDSLIRLLEVEQSIEVEYNNR</sequence>
<organism evidence="3 4">
    <name type="scientific">Halobacillus locisalis</name>
    <dbReference type="NCBI Taxonomy" id="220753"/>
    <lineage>
        <taxon>Bacteria</taxon>
        <taxon>Bacillati</taxon>
        <taxon>Bacillota</taxon>
        <taxon>Bacilli</taxon>
        <taxon>Bacillales</taxon>
        <taxon>Bacillaceae</taxon>
        <taxon>Halobacillus</taxon>
    </lineage>
</organism>
<feature type="transmembrane region" description="Helical" evidence="2">
    <location>
        <begin position="12"/>
        <end position="34"/>
    </location>
</feature>
<keyword evidence="2" id="KW-0472">Membrane</keyword>
<keyword evidence="4" id="KW-1185">Reference proteome</keyword>
<dbReference type="EMBL" id="JACEFG010000003">
    <property type="protein sequence ID" value="MBA2175974.1"/>
    <property type="molecule type" value="Genomic_DNA"/>
</dbReference>
<evidence type="ECO:0000313" key="4">
    <source>
        <dbReference type="Proteomes" id="UP000571017"/>
    </source>
</evidence>
<keyword evidence="1" id="KW-0175">Coiled coil</keyword>
<evidence type="ECO:0000256" key="1">
    <source>
        <dbReference type="SAM" id="Coils"/>
    </source>
</evidence>
<protein>
    <submittedName>
        <fullName evidence="3">Uncharacterized protein</fullName>
    </submittedName>
</protein>
<proteinExistence type="predicted"/>
<keyword evidence="2" id="KW-1133">Transmembrane helix</keyword>
<evidence type="ECO:0000313" key="3">
    <source>
        <dbReference type="EMBL" id="MBA2175974.1"/>
    </source>
</evidence>
<reference evidence="3 4" key="1">
    <citation type="journal article" date="2004" name="Extremophiles">
        <title>Halobacillus locisalis sp. nov., a halophilic bacterium isolated from a marine solar saltern of the Yellow Sea in Korea.</title>
        <authorList>
            <person name="Yoon J.H."/>
            <person name="Kang K.H."/>
            <person name="Oh T.K."/>
            <person name="Park Y.H."/>
        </authorList>
    </citation>
    <scope>NUCLEOTIDE SEQUENCE [LARGE SCALE GENOMIC DNA]</scope>
    <source>
        <strain evidence="3 4">KCTC 3788</strain>
    </source>
</reference>
<gene>
    <name evidence="3" type="ORF">H0266_13840</name>
</gene>
<feature type="coiled-coil region" evidence="1">
    <location>
        <begin position="64"/>
        <end position="98"/>
    </location>
</feature>
<dbReference type="AlphaFoldDB" id="A0A838CVL4"/>
<accession>A0A838CVL4</accession>
<feature type="transmembrane region" description="Helical" evidence="2">
    <location>
        <begin position="46"/>
        <end position="64"/>
    </location>
</feature>
<evidence type="ECO:0000256" key="2">
    <source>
        <dbReference type="SAM" id="Phobius"/>
    </source>
</evidence>
<name>A0A838CVL4_9BACI</name>
<dbReference type="Proteomes" id="UP000571017">
    <property type="component" value="Unassembled WGS sequence"/>
</dbReference>
<comment type="caution">
    <text evidence="3">The sequence shown here is derived from an EMBL/GenBank/DDBJ whole genome shotgun (WGS) entry which is preliminary data.</text>
</comment>
<keyword evidence="2" id="KW-0812">Transmembrane</keyword>